<dbReference type="RefSeq" id="WP_009163789.1">
    <property type="nucleotide sequence ID" value="NZ_ADFP01000019.1"/>
</dbReference>
<organism evidence="1 2">
    <name type="scientific">Pyramidobacter piscolens W5455</name>
    <dbReference type="NCBI Taxonomy" id="352165"/>
    <lineage>
        <taxon>Bacteria</taxon>
        <taxon>Thermotogati</taxon>
        <taxon>Synergistota</taxon>
        <taxon>Synergistia</taxon>
        <taxon>Synergistales</taxon>
        <taxon>Dethiosulfovibrionaceae</taxon>
        <taxon>Pyramidobacter</taxon>
    </lineage>
</organism>
<name>A0ABP2HXQ2_9BACT</name>
<evidence type="ECO:0000313" key="2">
    <source>
        <dbReference type="Proteomes" id="UP000006462"/>
    </source>
</evidence>
<protein>
    <submittedName>
        <fullName evidence="1">Uncharacterized protein</fullName>
    </submittedName>
</protein>
<comment type="caution">
    <text evidence="1">The sequence shown here is derived from an EMBL/GenBank/DDBJ whole genome shotgun (WGS) entry which is preliminary data.</text>
</comment>
<sequence length="48" mass="5666">MNSADRYRNTCQVSWEQLQRDCRALAWKPIDAKWERVVGIARGGESWK</sequence>
<evidence type="ECO:0000313" key="1">
    <source>
        <dbReference type="EMBL" id="EFB91757.1"/>
    </source>
</evidence>
<proteinExistence type="predicted"/>
<dbReference type="Proteomes" id="UP000006462">
    <property type="component" value="Unassembled WGS sequence"/>
</dbReference>
<gene>
    <name evidence="1" type="ORF">HMPREF7215_0753</name>
</gene>
<dbReference type="EMBL" id="ADFP01000019">
    <property type="protein sequence ID" value="EFB91757.1"/>
    <property type="molecule type" value="Genomic_DNA"/>
</dbReference>
<dbReference type="GeneID" id="90985761"/>
<accession>A0ABP2HXQ2</accession>
<keyword evidence="2" id="KW-1185">Reference proteome</keyword>
<reference evidence="1 2" key="1">
    <citation type="submission" date="2009-12" db="EMBL/GenBank/DDBJ databases">
        <authorList>
            <person name="Shrivastava S."/>
            <person name="Madupu R."/>
            <person name="Durkin A.S."/>
            <person name="Torralba M."/>
            <person name="Methe B."/>
            <person name="Sutton G.G."/>
            <person name="Strausberg R.L."/>
            <person name="Nelson K.E."/>
        </authorList>
    </citation>
    <scope>NUCLEOTIDE SEQUENCE [LARGE SCALE GENOMIC DNA]</scope>
    <source>
        <strain evidence="1 2">W5455</strain>
    </source>
</reference>